<keyword evidence="1" id="KW-0175">Coiled coil</keyword>
<reference evidence="2" key="1">
    <citation type="journal article" date="2015" name="Nature">
        <title>Complex archaea that bridge the gap between prokaryotes and eukaryotes.</title>
        <authorList>
            <person name="Spang A."/>
            <person name="Saw J.H."/>
            <person name="Jorgensen S.L."/>
            <person name="Zaremba-Niedzwiedzka K."/>
            <person name="Martijn J."/>
            <person name="Lind A.E."/>
            <person name="van Eijk R."/>
            <person name="Schleper C."/>
            <person name="Guy L."/>
            <person name="Ettema T.J."/>
        </authorList>
    </citation>
    <scope>NUCLEOTIDE SEQUENCE</scope>
</reference>
<feature type="coiled-coil region" evidence="1">
    <location>
        <begin position="32"/>
        <end position="73"/>
    </location>
</feature>
<dbReference type="EMBL" id="LAZR01045492">
    <property type="protein sequence ID" value="KKK98742.1"/>
    <property type="molecule type" value="Genomic_DNA"/>
</dbReference>
<dbReference type="AlphaFoldDB" id="A0A0F8ZXS0"/>
<organism evidence="2">
    <name type="scientific">marine sediment metagenome</name>
    <dbReference type="NCBI Taxonomy" id="412755"/>
    <lineage>
        <taxon>unclassified sequences</taxon>
        <taxon>metagenomes</taxon>
        <taxon>ecological metagenomes</taxon>
    </lineage>
</organism>
<gene>
    <name evidence="2" type="ORF">LCGC14_2639720</name>
</gene>
<comment type="caution">
    <text evidence="2">The sequence shown here is derived from an EMBL/GenBank/DDBJ whole genome shotgun (WGS) entry which is preliminary data.</text>
</comment>
<evidence type="ECO:0000256" key="1">
    <source>
        <dbReference type="SAM" id="Coils"/>
    </source>
</evidence>
<evidence type="ECO:0000313" key="2">
    <source>
        <dbReference type="EMBL" id="KKK98742.1"/>
    </source>
</evidence>
<protein>
    <submittedName>
        <fullName evidence="2">Uncharacterized protein</fullName>
    </submittedName>
</protein>
<accession>A0A0F8ZXS0</accession>
<name>A0A0F8ZXS0_9ZZZZ</name>
<sequence length="87" mass="10030">MEKINNVDLSQLVEESAEKLVAEKRNKAASLVKQELQRIEQLKIDIKKIDKDRKNKQDKLDKAQAKMDKIKNGDWSVLAEPKENQGN</sequence>
<proteinExistence type="predicted"/>